<dbReference type="InterPro" id="IPR003346">
    <property type="entry name" value="Transposase_20"/>
</dbReference>
<dbReference type="EMBL" id="ACIL03000007">
    <property type="protein sequence ID" value="ESL03907.1"/>
    <property type="molecule type" value="Genomic_DNA"/>
</dbReference>
<dbReference type="HOGENOM" id="CLU_036902_11_0_9"/>
<dbReference type="InterPro" id="IPR002525">
    <property type="entry name" value="Transp_IS110-like_N"/>
</dbReference>
<dbReference type="PANTHER" id="PTHR33055">
    <property type="entry name" value="TRANSPOSASE FOR INSERTION SEQUENCE ELEMENT IS1111A"/>
    <property type="match status" value="1"/>
</dbReference>
<dbReference type="eggNOG" id="COG3547">
    <property type="taxonomic scope" value="Bacteria"/>
</dbReference>
<sequence length="445" mass="51146">MFIQSQDDSQCCYPFFIKVVILMMKLKYSICCGLDVHKNVIVATIVITNADGISEYRQKSFSTFNSDIRKFHSWLIENNCYHVCMESTGKYWIPIFNYLENDIEVCLTHPKYVKAIKGKKTDKKDSKWIADLYKFDLVRCSFIPPKDFRQLREIARYRFKLVCMKSSERNRIQNCMTVSNVGIASVLSDPFGKTATEIMSYLLTHTSDSIDEKAVRKLIKKGAKAKSDEIIEAIRGYNIESDQAKKLELARSHLEYLDGMITQSEVELYVRMKPYYKFVELVSTMPGMTELSSTIVLAETGVDMGIFDDAKHLCSWCGLSPTNNESAGKKKSVRISKAGDYLKPMMVQCALAAIKSKKQPYFAIKYGRVKKRRGHKKAIIAIARMMIVCIYHMVLEEKPFTPIDYEELMSPKNHIERVILNENNVFAYLESLGYDSSKLVKRNDN</sequence>
<evidence type="ECO:0000259" key="1">
    <source>
        <dbReference type="Pfam" id="PF01548"/>
    </source>
</evidence>
<feature type="domain" description="Transposase IS116/IS110/IS902 C-terminal" evidence="2">
    <location>
        <begin position="280"/>
        <end position="362"/>
    </location>
</feature>
<gene>
    <name evidence="3" type="ORF">GCWU0000282_001075</name>
</gene>
<dbReference type="Pfam" id="PF02371">
    <property type="entry name" value="Transposase_20"/>
    <property type="match status" value="1"/>
</dbReference>
<dbReference type="GO" id="GO:0006313">
    <property type="term" value="P:DNA transposition"/>
    <property type="evidence" value="ECO:0007669"/>
    <property type="project" value="InterPro"/>
</dbReference>
<evidence type="ECO:0000259" key="2">
    <source>
        <dbReference type="Pfam" id="PF02371"/>
    </source>
</evidence>
<dbReference type="Proteomes" id="UP000018227">
    <property type="component" value="Unassembled WGS sequence"/>
</dbReference>
<reference evidence="3 4" key="1">
    <citation type="submission" date="2013-06" db="EMBL/GenBank/DDBJ databases">
        <authorList>
            <person name="Weinstock G."/>
            <person name="Sodergren E."/>
            <person name="Clifton S."/>
            <person name="Fulton L."/>
            <person name="Fulton B."/>
            <person name="Courtney L."/>
            <person name="Fronick C."/>
            <person name="Harrison M."/>
            <person name="Strong C."/>
            <person name="Farmer C."/>
            <person name="Delahaunty K."/>
            <person name="Markovic C."/>
            <person name="Hall O."/>
            <person name="Minx P."/>
            <person name="Tomlinson C."/>
            <person name="Mitreva M."/>
            <person name="Nelson J."/>
            <person name="Hou S."/>
            <person name="Wollam A."/>
            <person name="Pepin K.H."/>
            <person name="Johnson M."/>
            <person name="Bhonagiri V."/>
            <person name="Nash W.E."/>
            <person name="Warren W."/>
            <person name="Chinwalla A."/>
            <person name="Mardis E.R."/>
            <person name="Wilson R.K."/>
        </authorList>
    </citation>
    <scope>NUCLEOTIDE SEQUENCE [LARGE SCALE GENOMIC DNA]</scope>
    <source>
        <strain evidence="3 4">ATCC 51271</strain>
    </source>
</reference>
<feature type="domain" description="Transposase IS110-like N-terminal" evidence="1">
    <location>
        <begin position="32"/>
        <end position="177"/>
    </location>
</feature>
<dbReference type="NCBIfam" id="NF033542">
    <property type="entry name" value="transpos_IS110"/>
    <property type="match status" value="1"/>
</dbReference>
<protein>
    <submittedName>
        <fullName evidence="3">Transposase, IS116/IS110/IS902 family</fullName>
    </submittedName>
</protein>
<proteinExistence type="predicted"/>
<dbReference type="GO" id="GO:0004803">
    <property type="term" value="F:transposase activity"/>
    <property type="evidence" value="ECO:0007669"/>
    <property type="project" value="InterPro"/>
</dbReference>
<comment type="caution">
    <text evidence="3">The sequence shown here is derived from an EMBL/GenBank/DDBJ whole genome shotgun (WGS) entry which is preliminary data.</text>
</comment>
<accession>V2Y738</accession>
<dbReference type="GO" id="GO:0003677">
    <property type="term" value="F:DNA binding"/>
    <property type="evidence" value="ECO:0007669"/>
    <property type="project" value="InterPro"/>
</dbReference>
<evidence type="ECO:0000313" key="3">
    <source>
        <dbReference type="EMBL" id="ESL03907.1"/>
    </source>
</evidence>
<dbReference type="STRING" id="592026.GCWU0000282_001075"/>
<keyword evidence="4" id="KW-1185">Reference proteome</keyword>
<dbReference type="InterPro" id="IPR047650">
    <property type="entry name" value="Transpos_IS110"/>
</dbReference>
<name>V2Y738_9FIRM</name>
<dbReference type="PANTHER" id="PTHR33055:SF15">
    <property type="entry name" value="TRANSPOSASE-RELATED"/>
    <property type="match status" value="1"/>
</dbReference>
<dbReference type="AlphaFoldDB" id="V2Y738"/>
<evidence type="ECO:0000313" key="4">
    <source>
        <dbReference type="Proteomes" id="UP000018227"/>
    </source>
</evidence>
<organism evidence="3 4">
    <name type="scientific">Catonella morbi ATCC 51271</name>
    <dbReference type="NCBI Taxonomy" id="592026"/>
    <lineage>
        <taxon>Bacteria</taxon>
        <taxon>Bacillati</taxon>
        <taxon>Bacillota</taxon>
        <taxon>Clostridia</taxon>
        <taxon>Lachnospirales</taxon>
        <taxon>Lachnospiraceae</taxon>
        <taxon>Catonella</taxon>
    </lineage>
</organism>
<dbReference type="Pfam" id="PF01548">
    <property type="entry name" value="DEDD_Tnp_IS110"/>
    <property type="match status" value="1"/>
</dbReference>